<keyword evidence="9" id="KW-0175">Coiled coil</keyword>
<dbReference type="Ensembl" id="ENSECRT00000012859.1">
    <property type="protein sequence ID" value="ENSECRP00000012643.1"/>
    <property type="gene ID" value="ENSECRG00000008436.1"/>
</dbReference>
<feature type="region of interest" description="Disordered" evidence="17">
    <location>
        <begin position="342"/>
        <end position="384"/>
    </location>
</feature>
<accession>A0A8C4S788</accession>
<evidence type="ECO:0000313" key="18">
    <source>
        <dbReference type="Ensembl" id="ENSECRP00000012643.1"/>
    </source>
</evidence>
<dbReference type="FunFam" id="1.25.40.510:FF:000001">
    <property type="entry name" value="Nucleoporin GLE1 isoform 1"/>
    <property type="match status" value="1"/>
</dbReference>
<feature type="compositionally biased region" description="Low complexity" evidence="17">
    <location>
        <begin position="71"/>
        <end position="86"/>
    </location>
</feature>
<comment type="similarity">
    <text evidence="3">Belongs to the GLE1 family.</text>
</comment>
<name>A0A8C4S788_ERPCA</name>
<evidence type="ECO:0000256" key="16">
    <source>
        <dbReference type="ARBA" id="ARBA00031503"/>
    </source>
</evidence>
<dbReference type="InterPro" id="IPR012476">
    <property type="entry name" value="GLE1"/>
</dbReference>
<dbReference type="Gene3D" id="1.25.40.510">
    <property type="entry name" value="GLE1-like"/>
    <property type="match status" value="1"/>
</dbReference>
<evidence type="ECO:0000256" key="4">
    <source>
        <dbReference type="ARBA" id="ARBA00022448"/>
    </source>
</evidence>
<reference evidence="18" key="2">
    <citation type="submission" date="2025-08" db="UniProtKB">
        <authorList>
            <consortium name="Ensembl"/>
        </authorList>
    </citation>
    <scope>IDENTIFICATION</scope>
</reference>
<organism evidence="18 19">
    <name type="scientific">Erpetoichthys calabaricus</name>
    <name type="common">Rope fish</name>
    <name type="synonym">Calamoichthys calabaricus</name>
    <dbReference type="NCBI Taxonomy" id="27687"/>
    <lineage>
        <taxon>Eukaryota</taxon>
        <taxon>Metazoa</taxon>
        <taxon>Chordata</taxon>
        <taxon>Craniata</taxon>
        <taxon>Vertebrata</taxon>
        <taxon>Euteleostomi</taxon>
        <taxon>Actinopterygii</taxon>
        <taxon>Polypteriformes</taxon>
        <taxon>Polypteridae</taxon>
        <taxon>Erpetoichthys</taxon>
    </lineage>
</organism>
<evidence type="ECO:0000256" key="1">
    <source>
        <dbReference type="ARBA" id="ARBA00004496"/>
    </source>
</evidence>
<feature type="region of interest" description="Disordered" evidence="17">
    <location>
        <begin position="67"/>
        <end position="128"/>
    </location>
</feature>
<feature type="compositionally biased region" description="Polar residues" evidence="17">
    <location>
        <begin position="118"/>
        <end position="128"/>
    </location>
</feature>
<dbReference type="GO" id="GO:0044614">
    <property type="term" value="C:nuclear pore cytoplasmic filaments"/>
    <property type="evidence" value="ECO:0007669"/>
    <property type="project" value="TreeGrafter"/>
</dbReference>
<dbReference type="PANTHER" id="PTHR12960:SF0">
    <property type="entry name" value="MRNA EXPORT FACTOR GLE1"/>
    <property type="match status" value="1"/>
</dbReference>
<dbReference type="GO" id="GO:0005737">
    <property type="term" value="C:cytoplasm"/>
    <property type="evidence" value="ECO:0007669"/>
    <property type="project" value="UniProtKB-SubCell"/>
</dbReference>
<keyword evidence="11" id="KW-0539">Nucleus</keyword>
<dbReference type="GeneTree" id="ENSGT00940000176203"/>
<evidence type="ECO:0000256" key="13">
    <source>
        <dbReference type="ARBA" id="ARBA00026227"/>
    </source>
</evidence>
<evidence type="ECO:0000256" key="3">
    <source>
        <dbReference type="ARBA" id="ARBA00011056"/>
    </source>
</evidence>
<sequence length="702" mass="80274">MPYDNRCMETLDALRNSSKGKLTYNPEGPWFIEDIQDNSDFILGLSPQPDWVYERLNHEKDSSFRVIHGLSGSPSVSPSPSPSSCQEVKKEEQQLEEEEEEESKMEVQTADEEKPQDDPSTQTALLSPHDTQVQGCICLFEEIHRGKAKEQLMQRQETQALVMEDIANQELEQMKRFDELKALKQRQELQRLRDVEEQSSQEALGRQEKIREKMREEYRTRAKMREAREAEVQRQREAELLRQRQMEGRERLRRLNSIQEEVLQLQLLIDPAVSQTGSELSEYRIRGNQLCGFISEVIQASSQTQFPTPEDVSNSEKALQDMRGMISSMQQEVTQALQLKKRKEEEELARQQQTVQQKANEPVQPSPAPSSGQKVKVKKEGLQTKAEPTTLERYRQLQDLCSQCAQSFEDLNSSRDSQTKKLKMELQKAASIPVSQISSISGSKLREVFDKISMLLSGRLVQSGGKSISVTQHPQGLDFVCFKLAEKFVKQGEEEVASHHEAAFPIAIVASGISELYPKVGDLILAHLHKKCPYAVPFYPPMKDGMSVEDYQRVLGYRVEGSTVESQDSFMKRMSGMIRLYAAMIQLRWPYGNKQAPCSFGLDLGWCWLAQILDMEPLADVTATLLFDFLEVCGNALVNQYQGQFWKLILLIKEEYFKRIEAVTSTGQMGSLMRLKQFLENCISRRDIPVPKGLMSSSFWRS</sequence>
<evidence type="ECO:0000256" key="9">
    <source>
        <dbReference type="ARBA" id="ARBA00023054"/>
    </source>
</evidence>
<dbReference type="GO" id="GO:0000822">
    <property type="term" value="F:inositol hexakisphosphate binding"/>
    <property type="evidence" value="ECO:0007669"/>
    <property type="project" value="TreeGrafter"/>
</dbReference>
<evidence type="ECO:0000256" key="7">
    <source>
        <dbReference type="ARBA" id="ARBA00022927"/>
    </source>
</evidence>
<keyword evidence="8" id="KW-0811">Translocation</keyword>
<evidence type="ECO:0000256" key="11">
    <source>
        <dbReference type="ARBA" id="ARBA00023242"/>
    </source>
</evidence>
<reference evidence="18" key="1">
    <citation type="submission" date="2021-06" db="EMBL/GenBank/DDBJ databases">
        <authorList>
            <consortium name="Wellcome Sanger Institute Data Sharing"/>
        </authorList>
    </citation>
    <scope>NUCLEOTIDE SEQUENCE [LARGE SCALE GENOMIC DNA]</scope>
</reference>
<gene>
    <name evidence="18" type="primary">gle1</name>
</gene>
<proteinExistence type="inferred from homology"/>
<evidence type="ECO:0000256" key="5">
    <source>
        <dbReference type="ARBA" id="ARBA00022490"/>
    </source>
</evidence>
<dbReference type="GO" id="GO:0031369">
    <property type="term" value="F:translation initiation factor binding"/>
    <property type="evidence" value="ECO:0007669"/>
    <property type="project" value="TreeGrafter"/>
</dbReference>
<dbReference type="AlphaFoldDB" id="A0A8C4S788"/>
<keyword evidence="19" id="KW-1185">Reference proteome</keyword>
<evidence type="ECO:0000256" key="14">
    <source>
        <dbReference type="ARBA" id="ARBA00029983"/>
    </source>
</evidence>
<evidence type="ECO:0000256" key="2">
    <source>
        <dbReference type="ARBA" id="ARBA00004567"/>
    </source>
</evidence>
<evidence type="ECO:0000313" key="19">
    <source>
        <dbReference type="Proteomes" id="UP000694620"/>
    </source>
</evidence>
<evidence type="ECO:0000256" key="12">
    <source>
        <dbReference type="ARBA" id="ARBA00024680"/>
    </source>
</evidence>
<dbReference type="GO" id="GO:0005543">
    <property type="term" value="F:phospholipid binding"/>
    <property type="evidence" value="ECO:0007669"/>
    <property type="project" value="TreeGrafter"/>
</dbReference>
<evidence type="ECO:0000256" key="10">
    <source>
        <dbReference type="ARBA" id="ARBA00023132"/>
    </source>
</evidence>
<dbReference type="PANTHER" id="PTHR12960">
    <property type="entry name" value="GLE-1-RELATED"/>
    <property type="match status" value="1"/>
</dbReference>
<comment type="function">
    <text evidence="12">Required for the export of mRNAs containing poly(A) tails from the nucleus into the cytoplasm. May be involved in the terminal step of the mRNA transport through the nuclear pore complex (NPC).</text>
</comment>
<keyword evidence="6" id="KW-0509">mRNA transport</keyword>
<evidence type="ECO:0000256" key="6">
    <source>
        <dbReference type="ARBA" id="ARBA00022816"/>
    </source>
</evidence>
<comment type="subcellular location">
    <subcellularLocation>
        <location evidence="1">Cytoplasm</location>
    </subcellularLocation>
    <subcellularLocation>
        <location evidence="2">Nucleus</location>
        <location evidence="2">Nuclear pore complex</location>
    </subcellularLocation>
</comment>
<evidence type="ECO:0000256" key="15">
    <source>
        <dbReference type="ARBA" id="ARBA00030897"/>
    </source>
</evidence>
<dbReference type="InterPro" id="IPR038506">
    <property type="entry name" value="GLE1-like_sf"/>
</dbReference>
<dbReference type="GO" id="GO:0016973">
    <property type="term" value="P:poly(A)+ mRNA export from nucleus"/>
    <property type="evidence" value="ECO:0007669"/>
    <property type="project" value="InterPro"/>
</dbReference>
<keyword evidence="10" id="KW-0906">Nuclear pore complex</keyword>
<protein>
    <recommendedName>
        <fullName evidence="13">mRNA export factor GLE1</fullName>
    </recommendedName>
    <alternativeName>
        <fullName evidence="15">GLE1 RNA export mediator</fullName>
    </alternativeName>
    <alternativeName>
        <fullName evidence="16">GLE1-like protein</fullName>
    </alternativeName>
    <alternativeName>
        <fullName evidence="14">Nucleoporin GLE1</fullName>
    </alternativeName>
</protein>
<dbReference type="Proteomes" id="UP000694620">
    <property type="component" value="Chromosome 9"/>
</dbReference>
<evidence type="ECO:0000256" key="8">
    <source>
        <dbReference type="ARBA" id="ARBA00023010"/>
    </source>
</evidence>
<keyword evidence="5" id="KW-0963">Cytoplasm</keyword>
<reference evidence="18" key="3">
    <citation type="submission" date="2025-09" db="UniProtKB">
        <authorList>
            <consortium name="Ensembl"/>
        </authorList>
    </citation>
    <scope>IDENTIFICATION</scope>
</reference>
<keyword evidence="7" id="KW-0653">Protein transport</keyword>
<feature type="compositionally biased region" description="Acidic residues" evidence="17">
    <location>
        <begin position="94"/>
        <end position="103"/>
    </location>
</feature>
<evidence type="ECO:0000256" key="17">
    <source>
        <dbReference type="SAM" id="MobiDB-lite"/>
    </source>
</evidence>
<dbReference type="GO" id="GO:0015031">
    <property type="term" value="P:protein transport"/>
    <property type="evidence" value="ECO:0007669"/>
    <property type="project" value="UniProtKB-KW"/>
</dbReference>
<keyword evidence="4" id="KW-0813">Transport</keyword>
<dbReference type="Pfam" id="PF07817">
    <property type="entry name" value="GLE1"/>
    <property type="match status" value="1"/>
</dbReference>